<evidence type="ECO:0000256" key="3">
    <source>
        <dbReference type="ARBA" id="ARBA00023002"/>
    </source>
</evidence>
<dbReference type="SUPFAM" id="SSF52833">
    <property type="entry name" value="Thioredoxin-like"/>
    <property type="match status" value="1"/>
</dbReference>
<evidence type="ECO:0000256" key="4">
    <source>
        <dbReference type="RuleBase" id="RU000499"/>
    </source>
</evidence>
<evidence type="ECO:0000256" key="1">
    <source>
        <dbReference type="ARBA" id="ARBA00006926"/>
    </source>
</evidence>
<dbReference type="CDD" id="cd00340">
    <property type="entry name" value="GSH_Peroxidase"/>
    <property type="match status" value="1"/>
</dbReference>
<dbReference type="InterPro" id="IPR029759">
    <property type="entry name" value="GPX_AS"/>
</dbReference>
<dbReference type="InterPro" id="IPR036249">
    <property type="entry name" value="Thioredoxin-like_sf"/>
</dbReference>
<dbReference type="Proteomes" id="UP000886689">
    <property type="component" value="Unassembled WGS sequence"/>
</dbReference>
<evidence type="ECO:0000259" key="6">
    <source>
        <dbReference type="PROSITE" id="PS51352"/>
    </source>
</evidence>
<evidence type="ECO:0000313" key="7">
    <source>
        <dbReference type="EMBL" id="MBK8524495.1"/>
    </source>
</evidence>
<keyword evidence="2 4" id="KW-0575">Peroxidase</keyword>
<dbReference type="PROSITE" id="PS00460">
    <property type="entry name" value="GLUTATHIONE_PEROXID_1"/>
    <property type="match status" value="1"/>
</dbReference>
<dbReference type="Pfam" id="PF00255">
    <property type="entry name" value="GSHPx"/>
    <property type="match status" value="1"/>
</dbReference>
<keyword evidence="5" id="KW-0732">Signal</keyword>
<protein>
    <recommendedName>
        <fullName evidence="4">Glutathione peroxidase</fullName>
    </recommendedName>
</protein>
<dbReference type="EMBL" id="JADJUC010000010">
    <property type="protein sequence ID" value="MBK8524495.1"/>
    <property type="molecule type" value="Genomic_DNA"/>
</dbReference>
<evidence type="ECO:0000256" key="2">
    <source>
        <dbReference type="ARBA" id="ARBA00022559"/>
    </source>
</evidence>
<gene>
    <name evidence="7" type="ORF">IPL58_10520</name>
</gene>
<dbReference type="PROSITE" id="PS51355">
    <property type="entry name" value="GLUTATHIONE_PEROXID_3"/>
    <property type="match status" value="1"/>
</dbReference>
<evidence type="ECO:0000313" key="8">
    <source>
        <dbReference type="Proteomes" id="UP000886689"/>
    </source>
</evidence>
<accession>A0A9D7K0Z0</accession>
<dbReference type="GO" id="GO:0034599">
    <property type="term" value="P:cellular response to oxidative stress"/>
    <property type="evidence" value="ECO:0007669"/>
    <property type="project" value="TreeGrafter"/>
</dbReference>
<dbReference type="InterPro" id="IPR000889">
    <property type="entry name" value="Glutathione_peroxidase"/>
</dbReference>
<dbReference type="PANTHER" id="PTHR11592">
    <property type="entry name" value="GLUTATHIONE PEROXIDASE"/>
    <property type="match status" value="1"/>
</dbReference>
<comment type="similarity">
    <text evidence="1 4">Belongs to the glutathione peroxidase family.</text>
</comment>
<dbReference type="PROSITE" id="PS51352">
    <property type="entry name" value="THIOREDOXIN_2"/>
    <property type="match status" value="1"/>
</dbReference>
<dbReference type="InterPro" id="IPR013766">
    <property type="entry name" value="Thioredoxin_domain"/>
</dbReference>
<feature type="signal peptide" evidence="5">
    <location>
        <begin position="1"/>
        <end position="30"/>
    </location>
</feature>
<name>A0A9D7K0Z0_9PROT</name>
<keyword evidence="3 4" id="KW-0560">Oxidoreductase</keyword>
<proteinExistence type="inferred from homology"/>
<sequence>MRNSLVQFLLARCLRPLLAATLLLVLPATAATNAPTSAEKNANSAEMSCPALLNHSFPRLHDEKPQSLCEWKGKVLLVVNTASYCGFTKQYDGLEKLYARLRDRGLVVVGFPTNDFGEQEPGSNKEIAEFCRLTYGIEFPMFAKTTVKGKSINPFYAELIRLSDTSPKWNFYKYLIDRSGKEVIAYSSFTDPDDKKLLAKVEEFLARKP</sequence>
<dbReference type="GO" id="GO:0004601">
    <property type="term" value="F:peroxidase activity"/>
    <property type="evidence" value="ECO:0007669"/>
    <property type="project" value="UniProtKB-KW"/>
</dbReference>
<dbReference type="PRINTS" id="PR01011">
    <property type="entry name" value="GLUTPROXDASE"/>
</dbReference>
<evidence type="ECO:0000256" key="5">
    <source>
        <dbReference type="SAM" id="SignalP"/>
    </source>
</evidence>
<feature type="chain" id="PRO_5038920909" description="Glutathione peroxidase" evidence="5">
    <location>
        <begin position="31"/>
        <end position="209"/>
    </location>
</feature>
<feature type="domain" description="Thioredoxin" evidence="6">
    <location>
        <begin position="22"/>
        <end position="206"/>
    </location>
</feature>
<organism evidence="7 8">
    <name type="scientific">Candidatus Proximibacter danicus</name>
    <dbReference type="NCBI Taxonomy" id="2954365"/>
    <lineage>
        <taxon>Bacteria</taxon>
        <taxon>Pseudomonadati</taxon>
        <taxon>Pseudomonadota</taxon>
        <taxon>Betaproteobacteria</taxon>
        <taxon>Candidatus Proximibacter</taxon>
    </lineage>
</organism>
<dbReference type="AlphaFoldDB" id="A0A9D7K0Z0"/>
<reference evidence="7" key="1">
    <citation type="submission" date="2020-10" db="EMBL/GenBank/DDBJ databases">
        <title>Connecting structure to function with the recovery of over 1000 high-quality activated sludge metagenome-assembled genomes encoding full-length rRNA genes using long-read sequencing.</title>
        <authorList>
            <person name="Singleton C.M."/>
            <person name="Petriglieri F."/>
            <person name="Kristensen J.M."/>
            <person name="Kirkegaard R.H."/>
            <person name="Michaelsen T.Y."/>
            <person name="Andersen M.H."/>
            <person name="Karst S.M."/>
            <person name="Dueholm M.S."/>
            <person name="Nielsen P.H."/>
            <person name="Albertsen M."/>
        </authorList>
    </citation>
    <scope>NUCLEOTIDE SEQUENCE</scope>
    <source>
        <strain evidence="7">Hirt_18-Q3-R61-65_BATAC.395</strain>
    </source>
</reference>
<comment type="caution">
    <text evidence="7">The sequence shown here is derived from an EMBL/GenBank/DDBJ whole genome shotgun (WGS) entry which is preliminary data.</text>
</comment>
<dbReference type="Gene3D" id="3.40.30.10">
    <property type="entry name" value="Glutaredoxin"/>
    <property type="match status" value="1"/>
</dbReference>
<dbReference type="PANTHER" id="PTHR11592:SF44">
    <property type="entry name" value="GLUTATHIONE PEROXIDASE"/>
    <property type="match status" value="1"/>
</dbReference>